<feature type="transmembrane region" description="Helical" evidence="1">
    <location>
        <begin position="77"/>
        <end position="99"/>
    </location>
</feature>
<organism evidence="2 3">
    <name type="scientific">Candidatus Nomurabacteria bacterium RIFCSPLOWO2_01_FULL_42_17</name>
    <dbReference type="NCBI Taxonomy" id="1801780"/>
    <lineage>
        <taxon>Bacteria</taxon>
        <taxon>Candidatus Nomuraibacteriota</taxon>
    </lineage>
</organism>
<protein>
    <submittedName>
        <fullName evidence="2">Uncharacterized protein</fullName>
    </submittedName>
</protein>
<evidence type="ECO:0000256" key="1">
    <source>
        <dbReference type="SAM" id="Phobius"/>
    </source>
</evidence>
<dbReference type="AlphaFoldDB" id="A0A1F6XMP0"/>
<feature type="transmembrane region" description="Helical" evidence="1">
    <location>
        <begin position="50"/>
        <end position="71"/>
    </location>
</feature>
<gene>
    <name evidence="2" type="ORF">A2917_02285</name>
</gene>
<sequence>MMPTTHEMVPVASGVLQFQTVLDTIAILVGIVAIYSLLRLNKSLGGKLSSAIRFFNLGMAANVVAIIWSTFYGHMYIVAGATLDIHHLLMSVGMIFFVISTRKLSGLVAN</sequence>
<accession>A0A1F6XMP0</accession>
<feature type="transmembrane region" description="Helical" evidence="1">
    <location>
        <begin position="20"/>
        <end position="38"/>
    </location>
</feature>
<evidence type="ECO:0000313" key="3">
    <source>
        <dbReference type="Proteomes" id="UP000178104"/>
    </source>
</evidence>
<dbReference type="STRING" id="1801780.A2917_02285"/>
<name>A0A1F6XMP0_9BACT</name>
<keyword evidence="1" id="KW-0812">Transmembrane</keyword>
<dbReference type="Proteomes" id="UP000178104">
    <property type="component" value="Unassembled WGS sequence"/>
</dbReference>
<evidence type="ECO:0000313" key="2">
    <source>
        <dbReference type="EMBL" id="OGI95372.1"/>
    </source>
</evidence>
<comment type="caution">
    <text evidence="2">The sequence shown here is derived from an EMBL/GenBank/DDBJ whole genome shotgun (WGS) entry which is preliminary data.</text>
</comment>
<proteinExistence type="predicted"/>
<keyword evidence="1" id="KW-0472">Membrane</keyword>
<dbReference type="EMBL" id="MFVE01000005">
    <property type="protein sequence ID" value="OGI95372.1"/>
    <property type="molecule type" value="Genomic_DNA"/>
</dbReference>
<keyword evidence="1" id="KW-1133">Transmembrane helix</keyword>
<reference evidence="2 3" key="1">
    <citation type="journal article" date="2016" name="Nat. Commun.">
        <title>Thousands of microbial genomes shed light on interconnected biogeochemical processes in an aquifer system.</title>
        <authorList>
            <person name="Anantharaman K."/>
            <person name="Brown C.T."/>
            <person name="Hug L.A."/>
            <person name="Sharon I."/>
            <person name="Castelle C.J."/>
            <person name="Probst A.J."/>
            <person name="Thomas B.C."/>
            <person name="Singh A."/>
            <person name="Wilkins M.J."/>
            <person name="Karaoz U."/>
            <person name="Brodie E.L."/>
            <person name="Williams K.H."/>
            <person name="Hubbard S.S."/>
            <person name="Banfield J.F."/>
        </authorList>
    </citation>
    <scope>NUCLEOTIDE SEQUENCE [LARGE SCALE GENOMIC DNA]</scope>
</reference>